<keyword evidence="2" id="KW-0436">Ligase</keyword>
<keyword evidence="3" id="KW-1185">Reference proteome</keyword>
<gene>
    <name evidence="2" type="primary">ligD</name>
    <name evidence="2" type="ORF">QLQ83_07120</name>
</gene>
<dbReference type="GO" id="GO:0003910">
    <property type="term" value="F:DNA ligase (ATP) activity"/>
    <property type="evidence" value="ECO:0007669"/>
    <property type="project" value="UniProtKB-EC"/>
</dbReference>
<dbReference type="InterPro" id="IPR014145">
    <property type="entry name" value="LigD_pol_dom"/>
</dbReference>
<dbReference type="CDD" id="cd04861">
    <property type="entry name" value="LigD_Pol_like"/>
    <property type="match status" value="1"/>
</dbReference>
<reference evidence="2 3" key="1">
    <citation type="submission" date="2023-04" db="EMBL/GenBank/DDBJ databases">
        <title>Halomonas strains isolated from rhizosphere soil.</title>
        <authorList>
            <person name="Xu L."/>
            <person name="Sun J.-Q."/>
        </authorList>
    </citation>
    <scope>NUCLEOTIDE SEQUENCE [LARGE SCALE GENOMIC DNA]</scope>
    <source>
        <strain evidence="2 3">LR5S20</strain>
    </source>
</reference>
<dbReference type="NCBIfam" id="TIGR02778">
    <property type="entry name" value="ligD_pol"/>
    <property type="match status" value="1"/>
</dbReference>
<accession>A0ABT6V1P0</accession>
<dbReference type="PANTHER" id="PTHR42705">
    <property type="entry name" value="BIFUNCTIONAL NON-HOMOLOGOUS END JOINING PROTEIN LIGD"/>
    <property type="match status" value="1"/>
</dbReference>
<organism evidence="2 3">
    <name type="scientific">Halomonas rhizosphaerae</name>
    <dbReference type="NCBI Taxonomy" id="3043296"/>
    <lineage>
        <taxon>Bacteria</taxon>
        <taxon>Pseudomonadati</taxon>
        <taxon>Pseudomonadota</taxon>
        <taxon>Gammaproteobacteria</taxon>
        <taxon>Oceanospirillales</taxon>
        <taxon>Halomonadaceae</taxon>
        <taxon>Halomonas</taxon>
    </lineage>
</organism>
<proteinExistence type="predicted"/>
<sequence length="295" mass="33606">MKPNEIEISHHDKVLFPDTGITKRELADYYARIAQRLLLYAKGRPLTLRAFPEGIGEEGFFNKHAPDHFPDFIRRIEVPTRDAGREAALMSSADEAADLVYFAGQNVIEIHAALSTEADLEKPDQLIVDFDPSDDDFDKVRRVALGFCELLDSLALNAFWKTTGSRGFHAHIPIRPERDFSTVKGWAKALARKLHDEMPAETTLEQRKDKRGDRVFIDVLRNDYGQTAVLPYSVRAREGAPVAMPIRADELEDGDLLPDRYTLKNVFQRLGQIEDPWRHFKRRRIGAKRLAEAVS</sequence>
<dbReference type="Pfam" id="PF21686">
    <property type="entry name" value="LigD_Prim-Pol"/>
    <property type="match status" value="1"/>
</dbReference>
<evidence type="ECO:0000313" key="2">
    <source>
        <dbReference type="EMBL" id="MDI5890857.1"/>
    </source>
</evidence>
<name>A0ABT6V1P0_9GAMM</name>
<dbReference type="EMBL" id="JASCQP010000021">
    <property type="protein sequence ID" value="MDI5890857.1"/>
    <property type="molecule type" value="Genomic_DNA"/>
</dbReference>
<dbReference type="InterPro" id="IPR052171">
    <property type="entry name" value="NHEJ_LigD"/>
</dbReference>
<dbReference type="Gene3D" id="3.90.920.10">
    <property type="entry name" value="DNA primase, PRIM domain"/>
    <property type="match status" value="1"/>
</dbReference>
<comment type="caution">
    <text evidence="2">The sequence shown here is derived from an EMBL/GenBank/DDBJ whole genome shotgun (WGS) entry which is preliminary data.</text>
</comment>
<protein>
    <submittedName>
        <fullName evidence="2">Non-homologous end-joining DNA ligase</fullName>
        <ecNumber evidence="2">6.5.1.1</ecNumber>
    </submittedName>
</protein>
<evidence type="ECO:0000259" key="1">
    <source>
        <dbReference type="Pfam" id="PF21686"/>
    </source>
</evidence>
<evidence type="ECO:0000313" key="3">
    <source>
        <dbReference type="Proteomes" id="UP001225957"/>
    </source>
</evidence>
<dbReference type="RefSeq" id="WP_282734821.1">
    <property type="nucleotide sequence ID" value="NZ_JASCQP010000021.1"/>
</dbReference>
<feature type="domain" description="DNA ligase D polymerase" evidence="1">
    <location>
        <begin position="22"/>
        <end position="277"/>
    </location>
</feature>
<dbReference type="PANTHER" id="PTHR42705:SF2">
    <property type="entry name" value="BIFUNCTIONAL NON-HOMOLOGOUS END JOINING PROTEIN LIGD"/>
    <property type="match status" value="1"/>
</dbReference>
<dbReference type="EC" id="6.5.1.1" evidence="2"/>
<dbReference type="Proteomes" id="UP001225957">
    <property type="component" value="Unassembled WGS sequence"/>
</dbReference>